<organism evidence="3 4">
    <name type="scientific">Quadrisphaera setariae</name>
    <dbReference type="NCBI Taxonomy" id="2593304"/>
    <lineage>
        <taxon>Bacteria</taxon>
        <taxon>Bacillati</taxon>
        <taxon>Actinomycetota</taxon>
        <taxon>Actinomycetes</taxon>
        <taxon>Kineosporiales</taxon>
        <taxon>Kineosporiaceae</taxon>
        <taxon>Quadrisphaera</taxon>
    </lineage>
</organism>
<dbReference type="Proteomes" id="UP000321234">
    <property type="component" value="Unassembled WGS sequence"/>
</dbReference>
<evidence type="ECO:0000313" key="4">
    <source>
        <dbReference type="Proteomes" id="UP000321234"/>
    </source>
</evidence>
<keyword evidence="2" id="KW-0472">Membrane</keyword>
<accession>A0A5C8ZIP6</accession>
<reference evidence="3 4" key="1">
    <citation type="submission" date="2019-07" db="EMBL/GenBank/DDBJ databases">
        <title>Quadrisphaera sp. strain DD2A genome sequencing and assembly.</title>
        <authorList>
            <person name="Kim I."/>
        </authorList>
    </citation>
    <scope>NUCLEOTIDE SEQUENCE [LARGE SCALE GENOMIC DNA]</scope>
    <source>
        <strain evidence="3 4">DD2A</strain>
    </source>
</reference>
<dbReference type="AlphaFoldDB" id="A0A5C8ZIP6"/>
<feature type="region of interest" description="Disordered" evidence="1">
    <location>
        <begin position="80"/>
        <end position="110"/>
    </location>
</feature>
<sequence>MLATWLVTGLVDYLVRVANTPRLLLGWILGTLLAVVSPAALAAKLIVDSDAWTDREQEEVKQLLRRAVALLEEERAERQRASAGGALGGAAGDVEHPLGPRGGGAGTGRP</sequence>
<feature type="compositionally biased region" description="Gly residues" evidence="1">
    <location>
        <begin position="100"/>
        <end position="110"/>
    </location>
</feature>
<keyword evidence="2" id="KW-1133">Transmembrane helix</keyword>
<dbReference type="EMBL" id="VKAC01000002">
    <property type="protein sequence ID" value="TXR57464.1"/>
    <property type="molecule type" value="Genomic_DNA"/>
</dbReference>
<evidence type="ECO:0000313" key="3">
    <source>
        <dbReference type="EMBL" id="TXR57464.1"/>
    </source>
</evidence>
<keyword evidence="2" id="KW-0812">Transmembrane</keyword>
<gene>
    <name evidence="3" type="ORF">FMM08_04265</name>
</gene>
<evidence type="ECO:0000256" key="2">
    <source>
        <dbReference type="SAM" id="Phobius"/>
    </source>
</evidence>
<proteinExistence type="predicted"/>
<feature type="transmembrane region" description="Helical" evidence="2">
    <location>
        <begin position="24"/>
        <end position="47"/>
    </location>
</feature>
<keyword evidence="4" id="KW-1185">Reference proteome</keyword>
<protein>
    <submittedName>
        <fullName evidence="3">Uncharacterized protein</fullName>
    </submittedName>
</protein>
<comment type="caution">
    <text evidence="3">The sequence shown here is derived from an EMBL/GenBank/DDBJ whole genome shotgun (WGS) entry which is preliminary data.</text>
</comment>
<evidence type="ECO:0000256" key="1">
    <source>
        <dbReference type="SAM" id="MobiDB-lite"/>
    </source>
</evidence>
<name>A0A5C8ZIP6_9ACTN</name>
<dbReference type="RefSeq" id="WP_147925105.1">
    <property type="nucleotide sequence ID" value="NZ_VKAC01000002.1"/>
</dbReference>